<dbReference type="Gene3D" id="1.10.10.10">
    <property type="entry name" value="Winged helix-like DNA-binding domain superfamily/Winged helix DNA-binding domain"/>
    <property type="match status" value="1"/>
</dbReference>
<gene>
    <name evidence="6" type="ORF">HMPREF1705_03780</name>
</gene>
<proteinExistence type="predicted"/>
<dbReference type="InterPro" id="IPR005471">
    <property type="entry name" value="Tscrpt_reg_IclR_N"/>
</dbReference>
<dbReference type="EMBL" id="ACJX03000001">
    <property type="protein sequence ID" value="KRT36499.1"/>
    <property type="molecule type" value="Genomic_DNA"/>
</dbReference>
<organism evidence="6 7">
    <name type="scientific">Acetomicrobium hydrogeniformans ATCC BAA-1850</name>
    <dbReference type="NCBI Taxonomy" id="592015"/>
    <lineage>
        <taxon>Bacteria</taxon>
        <taxon>Thermotogati</taxon>
        <taxon>Synergistota</taxon>
        <taxon>Synergistia</taxon>
        <taxon>Synergistales</taxon>
        <taxon>Acetomicrobiaceae</taxon>
        <taxon>Acetomicrobium</taxon>
    </lineage>
</organism>
<dbReference type="InterPro" id="IPR014757">
    <property type="entry name" value="Tscrpt_reg_IclR_C"/>
</dbReference>
<keyword evidence="3" id="KW-0804">Transcription</keyword>
<dbReference type="InterPro" id="IPR036390">
    <property type="entry name" value="WH_DNA-bd_sf"/>
</dbReference>
<dbReference type="SUPFAM" id="SSF46785">
    <property type="entry name" value="Winged helix' DNA-binding domain"/>
    <property type="match status" value="1"/>
</dbReference>
<sequence length="263" mass="29907">MPDKKTLQSVVRTFTVLELLDEYGELGITEISEMLSFDKSTVFRIISTLKSLGYVAQNPFNSKYSNSYKLFEIGSNVARKTGLPQLAYPFMHELSKATGEAVNLAVRDGTKALYISKIESTDTIKVCMNLGQTIPLYCTALGKSLIAFLPENGVRELLRNERFIQYTSNTIKDIETLLRELKEVRRLGYSVDNEEHIKNIYCIGAPIFDVSNNVIAALSLALPKFRFDENPRREDLYYLVRDTARRFSCTLGWHDNMKLEAFG</sequence>
<evidence type="ECO:0000256" key="2">
    <source>
        <dbReference type="ARBA" id="ARBA00023125"/>
    </source>
</evidence>
<dbReference type="STRING" id="592015.HMPREF1705_03780"/>
<dbReference type="InterPro" id="IPR029016">
    <property type="entry name" value="GAF-like_dom_sf"/>
</dbReference>
<dbReference type="AlphaFoldDB" id="A0A0T5XDT6"/>
<dbReference type="SMART" id="SM00346">
    <property type="entry name" value="HTH_ICLR"/>
    <property type="match status" value="1"/>
</dbReference>
<dbReference type="PROSITE" id="PS51077">
    <property type="entry name" value="HTH_ICLR"/>
    <property type="match status" value="1"/>
</dbReference>
<keyword evidence="1" id="KW-0805">Transcription regulation</keyword>
<dbReference type="SUPFAM" id="SSF55781">
    <property type="entry name" value="GAF domain-like"/>
    <property type="match status" value="1"/>
</dbReference>
<evidence type="ECO:0000313" key="7">
    <source>
        <dbReference type="Proteomes" id="UP000005273"/>
    </source>
</evidence>
<dbReference type="OrthoDB" id="9791752at2"/>
<dbReference type="PANTHER" id="PTHR30136">
    <property type="entry name" value="HELIX-TURN-HELIX TRANSCRIPTIONAL REGULATOR, ICLR FAMILY"/>
    <property type="match status" value="1"/>
</dbReference>
<dbReference type="GO" id="GO:0003677">
    <property type="term" value="F:DNA binding"/>
    <property type="evidence" value="ECO:0007669"/>
    <property type="project" value="UniProtKB-KW"/>
</dbReference>
<dbReference type="Proteomes" id="UP000005273">
    <property type="component" value="Unassembled WGS sequence"/>
</dbReference>
<keyword evidence="7" id="KW-1185">Reference proteome</keyword>
<feature type="domain" description="HTH iclR-type" evidence="4">
    <location>
        <begin position="7"/>
        <end position="68"/>
    </location>
</feature>
<name>A0A0T5XDT6_9BACT</name>
<keyword evidence="2" id="KW-0238">DNA-binding</keyword>
<evidence type="ECO:0000313" key="6">
    <source>
        <dbReference type="EMBL" id="KRT36499.1"/>
    </source>
</evidence>
<dbReference type="InterPro" id="IPR036388">
    <property type="entry name" value="WH-like_DNA-bd_sf"/>
</dbReference>
<accession>A0A0T5XDT6</accession>
<dbReference type="Pfam" id="PF01614">
    <property type="entry name" value="IclR_C"/>
    <property type="match status" value="1"/>
</dbReference>
<dbReference type="eggNOG" id="COG1414">
    <property type="taxonomic scope" value="Bacteria"/>
</dbReference>
<evidence type="ECO:0000256" key="3">
    <source>
        <dbReference type="ARBA" id="ARBA00023163"/>
    </source>
</evidence>
<dbReference type="GO" id="GO:0003700">
    <property type="term" value="F:DNA-binding transcription factor activity"/>
    <property type="evidence" value="ECO:0007669"/>
    <property type="project" value="TreeGrafter"/>
</dbReference>
<protein>
    <submittedName>
        <fullName evidence="6">Putative transcriptional regulator KdgR</fullName>
    </submittedName>
</protein>
<dbReference type="PANTHER" id="PTHR30136:SF24">
    <property type="entry name" value="HTH-TYPE TRANSCRIPTIONAL REPRESSOR ALLR"/>
    <property type="match status" value="1"/>
</dbReference>
<dbReference type="Pfam" id="PF09339">
    <property type="entry name" value="HTH_IclR"/>
    <property type="match status" value="1"/>
</dbReference>
<dbReference type="PROSITE" id="PS51078">
    <property type="entry name" value="ICLR_ED"/>
    <property type="match status" value="1"/>
</dbReference>
<dbReference type="RefSeq" id="WP_009200823.1">
    <property type="nucleotide sequence ID" value="NZ_ACJX03000001.1"/>
</dbReference>
<feature type="domain" description="IclR-ED" evidence="5">
    <location>
        <begin position="69"/>
        <end position="253"/>
    </location>
</feature>
<evidence type="ECO:0000256" key="1">
    <source>
        <dbReference type="ARBA" id="ARBA00023015"/>
    </source>
</evidence>
<evidence type="ECO:0000259" key="5">
    <source>
        <dbReference type="PROSITE" id="PS51078"/>
    </source>
</evidence>
<comment type="caution">
    <text evidence="6">The sequence shown here is derived from an EMBL/GenBank/DDBJ whole genome shotgun (WGS) entry which is preliminary data.</text>
</comment>
<dbReference type="InterPro" id="IPR050707">
    <property type="entry name" value="HTH_MetabolicPath_Reg"/>
</dbReference>
<evidence type="ECO:0000259" key="4">
    <source>
        <dbReference type="PROSITE" id="PS51077"/>
    </source>
</evidence>
<dbReference type="Gene3D" id="3.30.450.40">
    <property type="match status" value="1"/>
</dbReference>
<reference evidence="7" key="1">
    <citation type="submission" date="2012-09" db="EMBL/GenBank/DDBJ databases">
        <authorList>
            <person name="Weinstock G."/>
            <person name="Sodergren E."/>
            <person name="Clifton S."/>
            <person name="Fulton L."/>
            <person name="Fulton B."/>
            <person name="Courtney L."/>
            <person name="Fronick C."/>
            <person name="Harrison M."/>
            <person name="Strong C."/>
            <person name="Farmer C."/>
            <person name="Delehaunty K."/>
            <person name="Markovic C."/>
            <person name="Hall O."/>
            <person name="Minx P."/>
            <person name="Tomlinson C."/>
            <person name="Mitreva M."/>
            <person name="Nelson J."/>
            <person name="Hou S."/>
            <person name="Wollam A."/>
            <person name="Pepin K.H."/>
            <person name="Johnson M."/>
            <person name="Bhonagiri V."/>
            <person name="Nash W.E."/>
            <person name="Suruliraj S."/>
            <person name="Warren W."/>
            <person name="Chinwalla A."/>
            <person name="Mardis E.R."/>
            <person name="Wilson R.K."/>
        </authorList>
    </citation>
    <scope>NUCLEOTIDE SEQUENCE [LARGE SCALE GENOMIC DNA]</scope>
    <source>
        <strain evidence="7">OS1</strain>
    </source>
</reference>
<dbReference type="GO" id="GO:0045892">
    <property type="term" value="P:negative regulation of DNA-templated transcription"/>
    <property type="evidence" value="ECO:0007669"/>
    <property type="project" value="TreeGrafter"/>
</dbReference>